<evidence type="ECO:0000313" key="1">
    <source>
        <dbReference type="EMBL" id="GBM98350.1"/>
    </source>
</evidence>
<dbReference type="Proteomes" id="UP000499080">
    <property type="component" value="Unassembled WGS sequence"/>
</dbReference>
<evidence type="ECO:0000313" key="2">
    <source>
        <dbReference type="Proteomes" id="UP000499080"/>
    </source>
</evidence>
<comment type="caution">
    <text evidence="1">The sequence shown here is derived from an EMBL/GenBank/DDBJ whole genome shotgun (WGS) entry which is preliminary data.</text>
</comment>
<keyword evidence="2" id="KW-1185">Reference proteome</keyword>
<reference evidence="1 2" key="1">
    <citation type="journal article" date="2019" name="Sci. Rep.">
        <title>Orb-weaving spider Araneus ventricosus genome elucidates the spidroin gene catalogue.</title>
        <authorList>
            <person name="Kono N."/>
            <person name="Nakamura H."/>
            <person name="Ohtoshi R."/>
            <person name="Moran D.A.P."/>
            <person name="Shinohara A."/>
            <person name="Yoshida Y."/>
            <person name="Fujiwara M."/>
            <person name="Mori M."/>
            <person name="Tomita M."/>
            <person name="Arakawa K."/>
        </authorList>
    </citation>
    <scope>NUCLEOTIDE SEQUENCE [LARGE SCALE GENOMIC DNA]</scope>
</reference>
<sequence>MQTQKLIPRRVELSSRQESEFTPLTGSREIGYEKEFLSFLEGVKVMYDTLKSIPNLVKTISDLPKLEKTEDMVNHLIKALGTVANSVSNVQ</sequence>
<proteinExistence type="predicted"/>
<gene>
    <name evidence="1" type="ORF">AVEN_46648_1</name>
</gene>
<accession>A0A4Y2K7E0</accession>
<dbReference type="EMBL" id="BGPR01004315">
    <property type="protein sequence ID" value="GBM98350.1"/>
    <property type="molecule type" value="Genomic_DNA"/>
</dbReference>
<name>A0A4Y2K7E0_ARAVE</name>
<dbReference type="AlphaFoldDB" id="A0A4Y2K7E0"/>
<protein>
    <submittedName>
        <fullName evidence="1">Uncharacterized protein</fullName>
    </submittedName>
</protein>
<organism evidence="1 2">
    <name type="scientific">Araneus ventricosus</name>
    <name type="common">Orbweaver spider</name>
    <name type="synonym">Epeira ventricosa</name>
    <dbReference type="NCBI Taxonomy" id="182803"/>
    <lineage>
        <taxon>Eukaryota</taxon>
        <taxon>Metazoa</taxon>
        <taxon>Ecdysozoa</taxon>
        <taxon>Arthropoda</taxon>
        <taxon>Chelicerata</taxon>
        <taxon>Arachnida</taxon>
        <taxon>Araneae</taxon>
        <taxon>Araneomorphae</taxon>
        <taxon>Entelegynae</taxon>
        <taxon>Araneoidea</taxon>
        <taxon>Araneidae</taxon>
        <taxon>Araneus</taxon>
    </lineage>
</organism>